<organism evidence="2 3">
    <name type="scientific">Cytobacillus purgationiresistens</name>
    <dbReference type="NCBI Taxonomy" id="863449"/>
    <lineage>
        <taxon>Bacteria</taxon>
        <taxon>Bacillati</taxon>
        <taxon>Bacillota</taxon>
        <taxon>Bacilli</taxon>
        <taxon>Bacillales</taxon>
        <taxon>Bacillaceae</taxon>
        <taxon>Cytobacillus</taxon>
    </lineage>
</organism>
<dbReference type="Proteomes" id="UP001238088">
    <property type="component" value="Unassembled WGS sequence"/>
</dbReference>
<evidence type="ECO:0000313" key="3">
    <source>
        <dbReference type="Proteomes" id="UP001238088"/>
    </source>
</evidence>
<reference evidence="2 3" key="1">
    <citation type="submission" date="2023-07" db="EMBL/GenBank/DDBJ databases">
        <title>Genomic Encyclopedia of Type Strains, Phase IV (KMG-IV): sequencing the most valuable type-strain genomes for metagenomic binning, comparative biology and taxonomic classification.</title>
        <authorList>
            <person name="Goeker M."/>
        </authorList>
    </citation>
    <scope>NUCLEOTIDE SEQUENCE [LARGE SCALE GENOMIC DNA]</scope>
    <source>
        <strain evidence="2 3">DSM 23494</strain>
    </source>
</reference>
<evidence type="ECO:0000259" key="1">
    <source>
        <dbReference type="Pfam" id="PF03205"/>
    </source>
</evidence>
<dbReference type="Gene3D" id="3.40.50.300">
    <property type="entry name" value="P-loop containing nucleotide triphosphate hydrolases"/>
    <property type="match status" value="1"/>
</dbReference>
<gene>
    <name evidence="2" type="ORF">J2S17_000636</name>
</gene>
<dbReference type="InterPro" id="IPR052539">
    <property type="entry name" value="MGD_biosynthesis_adapter"/>
</dbReference>
<dbReference type="PANTHER" id="PTHR40072">
    <property type="entry name" value="MOLYBDOPTERIN-GUANINE DINUCLEOTIDE BIOSYNTHESIS ADAPTER PROTEIN-RELATED"/>
    <property type="match status" value="1"/>
</dbReference>
<dbReference type="PANTHER" id="PTHR40072:SF1">
    <property type="entry name" value="MOLYBDOPTERIN-GUANINE DINUCLEOTIDE BIOSYNTHESIS ADAPTER PROTEIN"/>
    <property type="match status" value="1"/>
</dbReference>
<accession>A0ABU0ABZ1</accession>
<dbReference type="SUPFAM" id="SSF52540">
    <property type="entry name" value="P-loop containing nucleoside triphosphate hydrolases"/>
    <property type="match status" value="1"/>
</dbReference>
<dbReference type="Pfam" id="PF03205">
    <property type="entry name" value="MobB"/>
    <property type="match status" value="1"/>
</dbReference>
<name>A0ABU0ABZ1_9BACI</name>
<feature type="domain" description="Molybdopterin-guanine dinucleotide biosynthesis protein B (MobB)" evidence="1">
    <location>
        <begin position="9"/>
        <end position="135"/>
    </location>
</feature>
<comment type="caution">
    <text evidence="2">The sequence shown here is derived from an EMBL/GenBank/DDBJ whole genome shotgun (WGS) entry which is preliminary data.</text>
</comment>
<dbReference type="InterPro" id="IPR004435">
    <property type="entry name" value="MobB_dom"/>
</dbReference>
<protein>
    <submittedName>
        <fullName evidence="2">Molybdopterin-guanine dinucleotide biosynthesis protein B</fullName>
    </submittedName>
</protein>
<dbReference type="InterPro" id="IPR027417">
    <property type="entry name" value="P-loop_NTPase"/>
</dbReference>
<dbReference type="RefSeq" id="WP_307471792.1">
    <property type="nucleotide sequence ID" value="NZ_JAUSUB010000002.1"/>
</dbReference>
<evidence type="ECO:0000313" key="2">
    <source>
        <dbReference type="EMBL" id="MDQ0268767.1"/>
    </source>
</evidence>
<dbReference type="EMBL" id="JAUSUB010000002">
    <property type="protein sequence ID" value="MDQ0268767.1"/>
    <property type="molecule type" value="Genomic_DNA"/>
</dbReference>
<proteinExistence type="predicted"/>
<sequence length="178" mass="19820">MAMVNPPLVFQIVGYQNSGKTTLVTKLIKQLADRELSVVTLKHHGHGGRPDIAENKDTAQHMRSGALASIVEGDGSLVLQAEKAEWALSEQIALASRLGPKIVLIEGHKKASFPKAVLLRSMDDAELLETLNHIVMVFYWEEAVRGLQAKYKKIPFFQVNDEEGFAYLINYFNNIEMG</sequence>
<dbReference type="NCBIfam" id="TIGR00176">
    <property type="entry name" value="mobB"/>
    <property type="match status" value="1"/>
</dbReference>
<keyword evidence="3" id="KW-1185">Reference proteome</keyword>